<dbReference type="EMBL" id="BMQG01000002">
    <property type="protein sequence ID" value="GGM36053.1"/>
    <property type="molecule type" value="Genomic_DNA"/>
</dbReference>
<dbReference type="InterPro" id="IPR013783">
    <property type="entry name" value="Ig-like_fold"/>
</dbReference>
<reference evidence="3" key="1">
    <citation type="journal article" date="2019" name="Int. J. Syst. Evol. Microbiol.">
        <title>The Global Catalogue of Microorganisms (GCM) 10K type strain sequencing project: providing services to taxonomists for standard genome sequencing and annotation.</title>
        <authorList>
            <consortium name="The Broad Institute Genomics Platform"/>
            <consortium name="The Broad Institute Genome Sequencing Center for Infectious Disease"/>
            <person name="Wu L."/>
            <person name="Ma J."/>
        </authorList>
    </citation>
    <scope>NUCLEOTIDE SEQUENCE [LARGE SCALE GENOMIC DNA]</scope>
    <source>
        <strain evidence="3">JCM 31047</strain>
    </source>
</reference>
<dbReference type="SUPFAM" id="SSF63829">
    <property type="entry name" value="Calcium-dependent phosphotriesterase"/>
    <property type="match status" value="1"/>
</dbReference>
<comment type="caution">
    <text evidence="2">The sequence shown here is derived from an EMBL/GenBank/DDBJ whole genome shotgun (WGS) entry which is preliminary data.</text>
</comment>
<dbReference type="Proteomes" id="UP000600547">
    <property type="component" value="Unassembled WGS sequence"/>
</dbReference>
<evidence type="ECO:0000313" key="3">
    <source>
        <dbReference type="Proteomes" id="UP000600547"/>
    </source>
</evidence>
<accession>A0A8H9GKU1</accession>
<evidence type="ECO:0000256" key="1">
    <source>
        <dbReference type="SAM" id="SignalP"/>
    </source>
</evidence>
<keyword evidence="1" id="KW-0732">Signal</keyword>
<keyword evidence="3" id="KW-1185">Reference proteome</keyword>
<feature type="signal peptide" evidence="1">
    <location>
        <begin position="1"/>
        <end position="24"/>
    </location>
</feature>
<protein>
    <submittedName>
        <fullName evidence="2">Uncharacterized protein</fullName>
    </submittedName>
</protein>
<sequence>MKRFQLPTAMLGLTVLLTACPQPATPEATVSLSVVLSGVNNAPVRVTNTTSGTVLFDGALESGKSFTGLAKGAVLKVDPGSVNGFTTPAAQTVTLDTSKTVTLDYKALAGTAVQQNRIQGAVSDLPAGSAISVLSQGSEVDTNNQSAVSGGALGLSLSRAPSVPLGPLLPTGTAGSCRFTGTGSVNPNVALFSRVSLLSSKLDYLGTVTETLVAGGTVSGSQVARLYSDRAATVQGTVNCQFPDGATLKVDIDLTLTAGWNAVEYAAGQDQLTLRTLGSGARSVLKATRAPGEVSVSLAGPVEFTSDAAVAVAASIYQDGGYTGQISLSTDVPGLTIEPGTVTLTAATLSSQGAQTAAYLRHLGLHPQRLDTTLTFRYSGESNLNLAPFQIVARDTAGKQVGNGYGTVSVTRPGLSVMLCPPNAQMFPSGTLELSVCASSVGGYTGAVTYTVAGLPAGLSAAPVTATLNGASYVTLKVTGDGTVKPGTYPITVTGTSADKSASATGELTVRAPTVNLSFSGYELSVSQGETASIPVMVSTSNGFSGPTTVALTDLPAGVTATPKTVTVTPGGSTQVMVPVQASASAALGNTTIKVTSPNLDPFTSPTATLSVRPARAALPVQGPVRRLAQASSGAWITTDGAVDSATGQYQYQVTRVSASGQALTSASAPGSTSMRLISTGDGVLAVSMDGPVVATLVSDAGAITTLPTPQLGGVAAMSSSTDSQGRVWFVRRTDNAGAATYSMNTWTPATGAVTPVTLNLAGVSSFYGNQNFFFSPNRQQLVFLAPGYPGLIYRIDTATQQATKVDTTVQASSAAISDNGALWLSAYNTLSRVNADGTVTQFDGVSTGQLTGFDLSSSTTLWGQDTSGVYRVDVSAAKPTSTFISLGNVTGAALNASGGLLTVWSETYTGASSISLVK</sequence>
<gene>
    <name evidence="2" type="ORF">GCM10008956_10860</name>
</gene>
<dbReference type="PROSITE" id="PS51257">
    <property type="entry name" value="PROKAR_LIPOPROTEIN"/>
    <property type="match status" value="1"/>
</dbReference>
<organism evidence="2 3">
    <name type="scientific">Deinococcus arenae</name>
    <dbReference type="NCBI Taxonomy" id="1452751"/>
    <lineage>
        <taxon>Bacteria</taxon>
        <taxon>Thermotogati</taxon>
        <taxon>Deinococcota</taxon>
        <taxon>Deinococci</taxon>
        <taxon>Deinococcales</taxon>
        <taxon>Deinococcaceae</taxon>
        <taxon>Deinococcus</taxon>
    </lineage>
</organism>
<dbReference type="AlphaFoldDB" id="A0A8H9GKU1"/>
<dbReference type="RefSeq" id="WP_110829413.1">
    <property type="nucleotide sequence ID" value="NZ_BMQG01000002.1"/>
</dbReference>
<dbReference type="Gene3D" id="2.60.40.10">
    <property type="entry name" value="Immunoglobulins"/>
    <property type="match status" value="1"/>
</dbReference>
<feature type="chain" id="PRO_5034456340" evidence="1">
    <location>
        <begin position="25"/>
        <end position="919"/>
    </location>
</feature>
<evidence type="ECO:0000313" key="2">
    <source>
        <dbReference type="EMBL" id="GGM36053.1"/>
    </source>
</evidence>
<proteinExistence type="predicted"/>
<name>A0A8H9GKU1_9DEIO</name>